<feature type="transmembrane region" description="Helical" evidence="9">
    <location>
        <begin position="316"/>
        <end position="344"/>
    </location>
</feature>
<keyword evidence="7" id="KW-0460">Magnesium</keyword>
<evidence type="ECO:0000256" key="7">
    <source>
        <dbReference type="PIRSR" id="PIRSR600715-1"/>
    </source>
</evidence>
<gene>
    <name evidence="10" type="ORF">NtB2_01696</name>
</gene>
<dbReference type="GO" id="GO:0046872">
    <property type="term" value="F:metal ion binding"/>
    <property type="evidence" value="ECO:0007669"/>
    <property type="project" value="UniProtKB-KW"/>
</dbReference>
<feature type="binding site" evidence="7">
    <location>
        <position position="187"/>
    </location>
    <ligand>
        <name>Mg(2+)</name>
        <dbReference type="ChEBI" id="CHEBI:18420"/>
    </ligand>
</feature>
<feature type="transmembrane region" description="Helical" evidence="9">
    <location>
        <begin position="195"/>
        <end position="214"/>
    </location>
</feature>
<feature type="transmembrane region" description="Helical" evidence="9">
    <location>
        <begin position="244"/>
        <end position="266"/>
    </location>
</feature>
<comment type="cofactor">
    <cofactor evidence="7">
        <name>Mg(2+)</name>
        <dbReference type="ChEBI" id="CHEBI:18420"/>
    </cofactor>
</comment>
<organism evidence="10 11">
    <name type="scientific">Lactococcus termiticola</name>
    <dbReference type="NCBI Taxonomy" id="2169526"/>
    <lineage>
        <taxon>Bacteria</taxon>
        <taxon>Bacillati</taxon>
        <taxon>Bacillota</taxon>
        <taxon>Bacilli</taxon>
        <taxon>Lactobacillales</taxon>
        <taxon>Streptococcaceae</taxon>
        <taxon>Lactococcus</taxon>
    </lineage>
</organism>
<dbReference type="GO" id="GO:0044038">
    <property type="term" value="P:cell wall macromolecule biosynthetic process"/>
    <property type="evidence" value="ECO:0007669"/>
    <property type="project" value="TreeGrafter"/>
</dbReference>
<evidence type="ECO:0000256" key="5">
    <source>
        <dbReference type="ARBA" id="ARBA00022989"/>
    </source>
</evidence>
<feature type="transmembrane region" description="Helical" evidence="9">
    <location>
        <begin position="12"/>
        <end position="35"/>
    </location>
</feature>
<feature type="transmembrane region" description="Helical" evidence="9">
    <location>
        <begin position="350"/>
        <end position="373"/>
    </location>
</feature>
<evidence type="ECO:0000313" key="11">
    <source>
        <dbReference type="Proteomes" id="UP000245021"/>
    </source>
</evidence>
<evidence type="ECO:0000256" key="8">
    <source>
        <dbReference type="SAM" id="MobiDB-lite"/>
    </source>
</evidence>
<dbReference type="AlphaFoldDB" id="A0A2R5HHM9"/>
<dbReference type="GO" id="GO:0005886">
    <property type="term" value="C:plasma membrane"/>
    <property type="evidence" value="ECO:0007669"/>
    <property type="project" value="UniProtKB-SubCell"/>
</dbReference>
<reference evidence="10 11" key="1">
    <citation type="journal article" date="2018" name="Genome Announc.">
        <title>Draft Genome Sequence of Lactococcus sp. Strain NtB2 (JCM 32569), Isolated from the Gut of the Higher Termite Nasutitermes takasagoensis.</title>
        <authorList>
            <person name="Noda S."/>
            <person name="Aihara C."/>
            <person name="Yuki M."/>
            <person name="Ohkuma M."/>
        </authorList>
    </citation>
    <scope>NUCLEOTIDE SEQUENCE [LARGE SCALE GENOMIC DNA]</scope>
    <source>
        <strain evidence="10 11">NtB2</strain>
    </source>
</reference>
<dbReference type="Pfam" id="PF00953">
    <property type="entry name" value="Glycos_transf_4"/>
    <property type="match status" value="1"/>
</dbReference>
<feature type="transmembrane region" description="Helical" evidence="9">
    <location>
        <begin position="134"/>
        <end position="152"/>
    </location>
</feature>
<feature type="transmembrane region" description="Helical" evidence="9">
    <location>
        <begin position="56"/>
        <end position="78"/>
    </location>
</feature>
<dbReference type="GO" id="GO:0009103">
    <property type="term" value="P:lipopolysaccharide biosynthetic process"/>
    <property type="evidence" value="ECO:0007669"/>
    <property type="project" value="TreeGrafter"/>
</dbReference>
<keyword evidence="7" id="KW-0479">Metal-binding</keyword>
<keyword evidence="4 9" id="KW-0812">Transmembrane</keyword>
<dbReference type="RefSeq" id="WP_109246499.1">
    <property type="nucleotide sequence ID" value="NZ_BFFO01000017.1"/>
</dbReference>
<name>A0A2R5HHM9_9LACT</name>
<dbReference type="CDD" id="cd06853">
    <property type="entry name" value="GT_WecA_like"/>
    <property type="match status" value="1"/>
</dbReference>
<dbReference type="PROSITE" id="PS01348">
    <property type="entry name" value="MRAY_2"/>
    <property type="match status" value="1"/>
</dbReference>
<keyword evidence="5 9" id="KW-1133">Transmembrane helix</keyword>
<evidence type="ECO:0000256" key="2">
    <source>
        <dbReference type="ARBA" id="ARBA00022475"/>
    </source>
</evidence>
<feature type="transmembrane region" description="Helical" evidence="9">
    <location>
        <begin position="98"/>
        <end position="122"/>
    </location>
</feature>
<dbReference type="PANTHER" id="PTHR22926:SF3">
    <property type="entry name" value="UNDECAPRENYL-PHOSPHATE ALPHA-N-ACETYLGLUCOSAMINYL 1-PHOSPHATE TRANSFERASE"/>
    <property type="match status" value="1"/>
</dbReference>
<feature type="transmembrane region" description="Helical" evidence="9">
    <location>
        <begin position="272"/>
        <end position="295"/>
    </location>
</feature>
<feature type="transmembrane region" description="Helical" evidence="9">
    <location>
        <begin position="220"/>
        <end position="237"/>
    </location>
</feature>
<dbReference type="OrthoDB" id="9783652at2"/>
<feature type="region of interest" description="Disordered" evidence="8">
    <location>
        <begin position="404"/>
        <end position="428"/>
    </location>
</feature>
<evidence type="ECO:0000256" key="1">
    <source>
        <dbReference type="ARBA" id="ARBA00004651"/>
    </source>
</evidence>
<feature type="compositionally biased region" description="Basic and acidic residues" evidence="8">
    <location>
        <begin position="410"/>
        <end position="428"/>
    </location>
</feature>
<feature type="transmembrane region" description="Helical" evidence="9">
    <location>
        <begin position="164"/>
        <end position="183"/>
    </location>
</feature>
<keyword evidence="3 10" id="KW-0808">Transferase</keyword>
<protein>
    <submittedName>
        <fullName evidence="10">UDP-phosphate N-acetyl-glucosaminyl transferase</fullName>
    </submittedName>
</protein>
<dbReference type="InterPro" id="IPR018480">
    <property type="entry name" value="PNAcMuramoyl-5peptid_Trfase_CS"/>
</dbReference>
<evidence type="ECO:0000313" key="10">
    <source>
        <dbReference type="EMBL" id="GBG97549.1"/>
    </source>
</evidence>
<dbReference type="EMBL" id="BFFO01000017">
    <property type="protein sequence ID" value="GBG97549.1"/>
    <property type="molecule type" value="Genomic_DNA"/>
</dbReference>
<comment type="subcellular location">
    <subcellularLocation>
        <location evidence="1">Cell membrane</location>
        <topology evidence="1">Multi-pass membrane protein</topology>
    </subcellularLocation>
</comment>
<dbReference type="Proteomes" id="UP000245021">
    <property type="component" value="Unassembled WGS sequence"/>
</dbReference>
<evidence type="ECO:0000256" key="3">
    <source>
        <dbReference type="ARBA" id="ARBA00022679"/>
    </source>
</evidence>
<sequence length="428" mass="47104">MNHTLSTIPFAVKFLIVMAATIGMSLIFTPLMTFISKKIGAVDKPNKRRINTKVMPSAGGLAIFLSFGISVVFLLPMIVHPQPLEITHLGPGKPPEIFVGSFLQYAWPFLLASAIVVVTGLIDDIKEISPRLKMLGLTIAASLIWLLTHARFDNLKIPFGGPFLVFPAWLSFIFTVFWILAITNAVNLIDGLDGLASGVSIISLMTMAVVAYFFLPSLNVFLPILIFTLVAAILGFFPYNYHPAIIYLGDTGALFLGFMISVFSLLGLKNATAVAVLTPLLILGVPITDTAIAMVRRRLNNQKISSADKMHLHHRLMALGFTHRGAVLVIYGISAIFAFISLILQVSSRIGGILMLVACLIGLEIFVELVGILGKDRQPLLDTLRFIGNSDYREKKLRGEEFIDEEEQDSEGRVETEEPRYSRKDKNS</sequence>
<evidence type="ECO:0000256" key="9">
    <source>
        <dbReference type="SAM" id="Phobius"/>
    </source>
</evidence>
<keyword evidence="2" id="KW-1003">Cell membrane</keyword>
<dbReference type="GO" id="GO:0016780">
    <property type="term" value="F:phosphotransferase activity, for other substituted phosphate groups"/>
    <property type="evidence" value="ECO:0007669"/>
    <property type="project" value="InterPro"/>
</dbReference>
<keyword evidence="6 9" id="KW-0472">Membrane</keyword>
<dbReference type="InterPro" id="IPR000715">
    <property type="entry name" value="Glycosyl_transferase_4"/>
</dbReference>
<accession>A0A2R5HHM9</accession>
<feature type="binding site" evidence="7">
    <location>
        <position position="250"/>
    </location>
    <ligand>
        <name>Mg(2+)</name>
        <dbReference type="ChEBI" id="CHEBI:18420"/>
    </ligand>
</feature>
<dbReference type="PANTHER" id="PTHR22926">
    <property type="entry name" value="PHOSPHO-N-ACETYLMURAMOYL-PENTAPEPTIDE-TRANSFERASE"/>
    <property type="match status" value="1"/>
</dbReference>
<proteinExistence type="predicted"/>
<evidence type="ECO:0000256" key="4">
    <source>
        <dbReference type="ARBA" id="ARBA00022692"/>
    </source>
</evidence>
<evidence type="ECO:0000256" key="6">
    <source>
        <dbReference type="ARBA" id="ARBA00023136"/>
    </source>
</evidence>
<keyword evidence="11" id="KW-1185">Reference proteome</keyword>
<dbReference type="GO" id="GO:0071555">
    <property type="term" value="P:cell wall organization"/>
    <property type="evidence" value="ECO:0007669"/>
    <property type="project" value="TreeGrafter"/>
</dbReference>
<comment type="caution">
    <text evidence="10">The sequence shown here is derived from an EMBL/GenBank/DDBJ whole genome shotgun (WGS) entry which is preliminary data.</text>
</comment>